<evidence type="ECO:0000259" key="9">
    <source>
        <dbReference type="Pfam" id="PF13303"/>
    </source>
</evidence>
<dbReference type="Pfam" id="PF13303">
    <property type="entry name" value="PTS_EIIC_2"/>
    <property type="match status" value="1"/>
</dbReference>
<keyword evidence="5 8" id="KW-0812">Transmembrane</keyword>
<keyword evidence="4 10" id="KW-0762">Sugar transport</keyword>
<feature type="transmembrane region" description="Helical" evidence="8">
    <location>
        <begin position="53"/>
        <end position="74"/>
    </location>
</feature>
<keyword evidence="6 8" id="KW-1133">Transmembrane helix</keyword>
<gene>
    <name evidence="10" type="ORF">M1R53_00280</name>
</gene>
<dbReference type="GO" id="GO:0005886">
    <property type="term" value="C:plasma membrane"/>
    <property type="evidence" value="ECO:0007669"/>
    <property type="project" value="UniProtKB-SubCell"/>
</dbReference>
<dbReference type="GO" id="GO:0009401">
    <property type="term" value="P:phosphoenolpyruvate-dependent sugar phosphotransferase system"/>
    <property type="evidence" value="ECO:0007669"/>
    <property type="project" value="InterPro"/>
</dbReference>
<evidence type="ECO:0000313" key="11">
    <source>
        <dbReference type="Proteomes" id="UP000831151"/>
    </source>
</evidence>
<feature type="transmembrane region" description="Helical" evidence="8">
    <location>
        <begin position="86"/>
        <end position="106"/>
    </location>
</feature>
<keyword evidence="3" id="KW-1003">Cell membrane</keyword>
<evidence type="ECO:0000256" key="7">
    <source>
        <dbReference type="ARBA" id="ARBA00023136"/>
    </source>
</evidence>
<keyword evidence="7 8" id="KW-0472">Membrane</keyword>
<evidence type="ECO:0000256" key="6">
    <source>
        <dbReference type="ARBA" id="ARBA00022989"/>
    </source>
</evidence>
<feature type="transmembrane region" description="Helical" evidence="8">
    <location>
        <begin position="290"/>
        <end position="310"/>
    </location>
</feature>
<comment type="subcellular location">
    <subcellularLocation>
        <location evidence="1">Cell membrane</location>
        <topology evidence="1">Multi-pass membrane protein</topology>
    </subcellularLocation>
</comment>
<evidence type="ECO:0000256" key="8">
    <source>
        <dbReference type="SAM" id="Phobius"/>
    </source>
</evidence>
<feature type="transmembrane region" description="Helical" evidence="8">
    <location>
        <begin position="112"/>
        <end position="132"/>
    </location>
</feature>
<evidence type="ECO:0000256" key="2">
    <source>
        <dbReference type="ARBA" id="ARBA00022448"/>
    </source>
</evidence>
<dbReference type="EMBL" id="CP096649">
    <property type="protein sequence ID" value="UQK59141.1"/>
    <property type="molecule type" value="Genomic_DNA"/>
</dbReference>
<dbReference type="KEGG" id="fms:M1R53_00280"/>
<dbReference type="AlphaFoldDB" id="A0A9E7IX84"/>
<keyword evidence="11" id="KW-1185">Reference proteome</keyword>
<accession>A0A9E7IX84</accession>
<feature type="domain" description="Phosphotransferase system EIIC" evidence="9">
    <location>
        <begin position="11"/>
        <end position="325"/>
    </location>
</feature>
<sequence>MLVSYKVYLIDVLGNMAMGLFASLLIGTILNTIGTHTGLKFLSEELWPLCKDMTGPAIAAAIGVALKAPNLVMLSSLAVGYIGNQLGGPVGCLIASVVAIELGKLISKETMIDIIATPLTVILSGFAIAKFVGPSINMMMVGLGDVIIEATKLRPFFMGIIVSLIVGMVLTLPISSAALCMMLGLSDLAAGAATAGCCAQMVGFAVISFKVNRFDGLLAQGLGTSMLQIPNIVKNWKIWLAPSLASMITGPIATCVFGLKNTPLGAGMGTSGLVGILETFNAMQGADMTMTMIGVLLTYIVLPAVLSLLFHNLFKKLNWVKDDDLLLSR</sequence>
<evidence type="ECO:0000256" key="3">
    <source>
        <dbReference type="ARBA" id="ARBA00022475"/>
    </source>
</evidence>
<dbReference type="GO" id="GO:0008982">
    <property type="term" value="F:protein-N(PI)-phosphohistidine-sugar phosphotransferase activity"/>
    <property type="evidence" value="ECO:0007669"/>
    <property type="project" value="InterPro"/>
</dbReference>
<feature type="transmembrane region" description="Helical" evidence="8">
    <location>
        <begin position="188"/>
        <end position="209"/>
    </location>
</feature>
<proteinExistence type="predicted"/>
<evidence type="ECO:0000256" key="4">
    <source>
        <dbReference type="ARBA" id="ARBA00022597"/>
    </source>
</evidence>
<dbReference type="Proteomes" id="UP000831151">
    <property type="component" value="Chromosome"/>
</dbReference>
<feature type="transmembrane region" description="Helical" evidence="8">
    <location>
        <begin position="238"/>
        <end position="259"/>
    </location>
</feature>
<protein>
    <submittedName>
        <fullName evidence="10">PTS sugar transporter subunit IIC</fullName>
    </submittedName>
</protein>
<reference evidence="10" key="1">
    <citation type="submission" date="2022-04" db="EMBL/GenBank/DDBJ databases">
        <title>Complete genome sequences of Ezakiella coagulans and Fenollaria massiliensis.</title>
        <authorList>
            <person name="France M.T."/>
            <person name="Clifford J."/>
            <person name="Narina S."/>
            <person name="Rutt L."/>
            <person name="Ravel J."/>
        </authorList>
    </citation>
    <scope>NUCLEOTIDE SEQUENCE</scope>
    <source>
        <strain evidence="10">C0061C2</strain>
    </source>
</reference>
<feature type="transmembrane region" description="Helical" evidence="8">
    <location>
        <begin position="153"/>
        <end position="176"/>
    </location>
</feature>
<evidence type="ECO:0000313" key="10">
    <source>
        <dbReference type="EMBL" id="UQK59141.1"/>
    </source>
</evidence>
<organism evidence="10 11">
    <name type="scientific">Fenollaria massiliensis</name>
    <dbReference type="NCBI Taxonomy" id="938288"/>
    <lineage>
        <taxon>Bacteria</taxon>
        <taxon>Bacillati</taxon>
        <taxon>Bacillota</taxon>
        <taxon>Clostridia</taxon>
        <taxon>Eubacteriales</taxon>
        <taxon>Fenollaria</taxon>
    </lineage>
</organism>
<keyword evidence="2" id="KW-0813">Transport</keyword>
<feature type="transmembrane region" description="Helical" evidence="8">
    <location>
        <begin position="12"/>
        <end position="33"/>
    </location>
</feature>
<evidence type="ECO:0000256" key="1">
    <source>
        <dbReference type="ARBA" id="ARBA00004651"/>
    </source>
</evidence>
<dbReference type="RefSeq" id="WP_249242653.1">
    <property type="nucleotide sequence ID" value="NZ_CP096649.1"/>
</dbReference>
<evidence type="ECO:0000256" key="5">
    <source>
        <dbReference type="ARBA" id="ARBA00022692"/>
    </source>
</evidence>
<name>A0A9E7IX84_9FIRM</name>
<dbReference type="InterPro" id="IPR003352">
    <property type="entry name" value="PTS_EIIC"/>
</dbReference>